<dbReference type="EMBL" id="DS990138">
    <property type="protein sequence ID" value="EET25027.1"/>
    <property type="molecule type" value="Genomic_DNA"/>
</dbReference>
<evidence type="ECO:0000313" key="1">
    <source>
        <dbReference type="EMBL" id="EET25027.1"/>
    </source>
</evidence>
<organism evidence="1">
    <name type="scientific">Vibrio cholerae (strain MO10)</name>
    <dbReference type="NCBI Taxonomy" id="345072"/>
    <lineage>
        <taxon>Bacteria</taxon>
        <taxon>Pseudomonadati</taxon>
        <taxon>Pseudomonadota</taxon>
        <taxon>Gammaproteobacteria</taxon>
        <taxon>Vibrionales</taxon>
        <taxon>Vibrionaceae</taxon>
        <taxon>Vibrio</taxon>
    </lineage>
</organism>
<reference evidence="1" key="1">
    <citation type="submission" date="2005-09" db="EMBL/GenBank/DDBJ databases">
        <title>Annotation of Vibrio cholerae MO10.</title>
        <authorList>
            <person name="Colwell R."/>
            <person name="Grim C.J."/>
            <person name="Young S."/>
            <person name="Jaffe D."/>
            <person name="Gnerre S."/>
            <person name="Berlin A."/>
            <person name="Heiman D."/>
            <person name="Hepburn T."/>
            <person name="Shea T."/>
            <person name="Sykes S."/>
            <person name="Yandava C."/>
            <person name="Alvarado L."/>
            <person name="Kodira C."/>
            <person name="Borodovsky M."/>
            <person name="Heidelberg J."/>
            <person name="Lander E."/>
            <person name="Galagan J."/>
            <person name="Nusbaum C."/>
            <person name="Birren B."/>
        </authorList>
    </citation>
    <scope>NUCLEOTIDE SEQUENCE [LARGE SCALE GENOMIC DNA]</scope>
    <source>
        <strain evidence="1">MO10</strain>
    </source>
</reference>
<dbReference type="AlphaFoldDB" id="A0A0X1L3F3"/>
<name>A0A0X1L3F3_VIBCO</name>
<proteinExistence type="predicted"/>
<accession>A0A0X1L3F3</accession>
<sequence>MGKDDGMFGVKFSGRAPVAILDQPAIKDMKWALLLSVHLNLGHSLSPTPDKVMTAACSGEEAMRVENFLYWILGKTGRRRGNIMVQNGEFERVDS</sequence>
<protein>
    <submittedName>
        <fullName evidence="1">Uncharacterized protein</fullName>
    </submittedName>
</protein>
<dbReference type="Proteomes" id="UP000004687">
    <property type="component" value="Unassembled WGS sequence"/>
</dbReference>
<gene>
    <name evidence="1" type="ORF">VchoM_03054</name>
</gene>
<dbReference type="HOGENOM" id="CLU_2371943_0_0_6"/>
<reference evidence="1" key="2">
    <citation type="submission" date="2008-07" db="EMBL/GenBank/DDBJ databases">
        <authorList>
            <consortium name="Broad Institute Genome Sequencing Platform"/>
            <person name="Colwell R."/>
            <person name="Grim C.J."/>
            <person name="Young S."/>
            <person name="Jaffe D."/>
            <person name="Gnerre S."/>
            <person name="Berlin A."/>
            <person name="Heiman D."/>
            <person name="Hepburn T."/>
            <person name="Shea T."/>
            <person name="Sykes S."/>
            <person name="Alvarado L."/>
            <person name="Kodira C."/>
            <person name="Heidelberg J."/>
            <person name="Lander E."/>
            <person name="Galagan J."/>
            <person name="Nusbaum C."/>
            <person name="Birren B."/>
        </authorList>
    </citation>
    <scope>NUCLEOTIDE SEQUENCE [LARGE SCALE GENOMIC DNA]</scope>
    <source>
        <strain evidence="1">MO10</strain>
    </source>
</reference>